<sequence>MIKKLSEKQQRTISNFQKTLPVDIGALSKKFGITAYIDDLGSNVSGQIIKDDDEKGGFAIFVSNADNTQRQRFTAAHELSHFLLHKEKIGDGIVDSPLYRSTLSNQIEVEANKLAADILMPYDKINNKIDNGVNTISNLADCFNVSVQAMKVRLGIPI</sequence>
<dbReference type="PANTHER" id="PTHR43236:SF2">
    <property type="entry name" value="BLL0069 PROTEIN"/>
    <property type="match status" value="1"/>
</dbReference>
<dbReference type="InterPro" id="IPR010359">
    <property type="entry name" value="IrrE_HExxH"/>
</dbReference>
<dbReference type="Gene3D" id="1.10.10.2910">
    <property type="match status" value="1"/>
</dbReference>
<feature type="domain" description="IrrE N-terminal-like" evidence="1">
    <location>
        <begin position="53"/>
        <end position="154"/>
    </location>
</feature>
<protein>
    <submittedName>
        <fullName evidence="2">Zn peptidase</fullName>
    </submittedName>
</protein>
<dbReference type="AlphaFoldDB" id="A0A1W1E1F1"/>
<dbReference type="Pfam" id="PF06114">
    <property type="entry name" value="Peptidase_M78"/>
    <property type="match status" value="1"/>
</dbReference>
<name>A0A1W1E1F1_9ZZZZ</name>
<evidence type="ECO:0000313" key="2">
    <source>
        <dbReference type="EMBL" id="SFV87687.1"/>
    </source>
</evidence>
<gene>
    <name evidence="2" type="ORF">MNB_SUP05-SYMBIONT-5-150</name>
</gene>
<reference evidence="2" key="1">
    <citation type="submission" date="2016-10" db="EMBL/GenBank/DDBJ databases">
        <authorList>
            <person name="de Groot N.N."/>
        </authorList>
    </citation>
    <scope>NUCLEOTIDE SEQUENCE</scope>
</reference>
<dbReference type="InterPro" id="IPR052345">
    <property type="entry name" value="Rad_response_metalloprotease"/>
</dbReference>
<proteinExistence type="predicted"/>
<organism evidence="2">
    <name type="scientific">hydrothermal vent metagenome</name>
    <dbReference type="NCBI Taxonomy" id="652676"/>
    <lineage>
        <taxon>unclassified sequences</taxon>
        <taxon>metagenomes</taxon>
        <taxon>ecological metagenomes</taxon>
    </lineage>
</organism>
<accession>A0A1W1E1F1</accession>
<dbReference type="EMBL" id="FPHZ01000067">
    <property type="protein sequence ID" value="SFV87687.1"/>
    <property type="molecule type" value="Genomic_DNA"/>
</dbReference>
<evidence type="ECO:0000259" key="1">
    <source>
        <dbReference type="Pfam" id="PF06114"/>
    </source>
</evidence>
<dbReference type="PANTHER" id="PTHR43236">
    <property type="entry name" value="ANTITOXIN HIGA1"/>
    <property type="match status" value="1"/>
</dbReference>